<dbReference type="SMART" id="SM00388">
    <property type="entry name" value="HisKA"/>
    <property type="match status" value="1"/>
</dbReference>
<feature type="modified residue" description="4-aspartylphosphate" evidence="2">
    <location>
        <position position="538"/>
    </location>
</feature>
<dbReference type="InParanoid" id="A0A078A6N2"/>
<dbReference type="PROSITE" id="PS50109">
    <property type="entry name" value="HIS_KIN"/>
    <property type="match status" value="1"/>
</dbReference>
<proteinExistence type="predicted"/>
<feature type="region of interest" description="Disordered" evidence="3">
    <location>
        <begin position="662"/>
        <end position="726"/>
    </location>
</feature>
<dbReference type="InterPro" id="IPR011006">
    <property type="entry name" value="CheY-like_superfamily"/>
</dbReference>
<dbReference type="OrthoDB" id="298677at2759"/>
<keyword evidence="7" id="KW-1185">Reference proteome</keyword>
<organism evidence="6 7">
    <name type="scientific">Stylonychia lemnae</name>
    <name type="common">Ciliate</name>
    <dbReference type="NCBI Taxonomy" id="5949"/>
    <lineage>
        <taxon>Eukaryota</taxon>
        <taxon>Sar</taxon>
        <taxon>Alveolata</taxon>
        <taxon>Ciliophora</taxon>
        <taxon>Intramacronucleata</taxon>
        <taxon>Spirotrichea</taxon>
        <taxon>Stichotrichia</taxon>
        <taxon>Sporadotrichida</taxon>
        <taxon>Oxytrichidae</taxon>
        <taxon>Stylonychinae</taxon>
        <taxon>Stylonychia</taxon>
    </lineage>
</organism>
<dbReference type="InterPro" id="IPR003594">
    <property type="entry name" value="HATPase_dom"/>
</dbReference>
<feature type="compositionally biased region" description="Polar residues" evidence="3">
    <location>
        <begin position="714"/>
        <end position="726"/>
    </location>
</feature>
<dbReference type="Gene3D" id="3.30.565.10">
    <property type="entry name" value="Histidine kinase-like ATPase, C-terminal domain"/>
    <property type="match status" value="1"/>
</dbReference>
<dbReference type="CDD" id="cd17546">
    <property type="entry name" value="REC_hyHK_CKI1_RcsC-like"/>
    <property type="match status" value="1"/>
</dbReference>
<dbReference type="InterPro" id="IPR036890">
    <property type="entry name" value="HATPase_C_sf"/>
</dbReference>
<dbReference type="SUPFAM" id="SSF55874">
    <property type="entry name" value="ATPase domain of HSP90 chaperone/DNA topoisomerase II/histidine kinase"/>
    <property type="match status" value="1"/>
</dbReference>
<evidence type="ECO:0000256" key="1">
    <source>
        <dbReference type="ARBA" id="ARBA00022553"/>
    </source>
</evidence>
<protein>
    <submittedName>
        <fullName evidence="6">Multi-sensor hybrid histidine kinase</fullName>
    </submittedName>
</protein>
<dbReference type="Gene3D" id="3.40.50.2300">
    <property type="match status" value="1"/>
</dbReference>
<sequence>MIPQGVLILDTISQKITFANKEISKIFNDQQLTESHDYRGVEQTLISYKLKENFKEEGANFDGSEIMEESKNDSDSQESQSKSQLNMWTYLFQKSGNKKKIKDSLFKGKHDKKFIQVKAQNIAMGTQVIAIFNDISKIKELEKMAQKLRSRFFSQIAHELRTPLNSIIPLTTKLKNNPNDPKREQYLVIILNSALHLENLVEDALDMTRLENNKFAVNKNFFDIRLTIAQISNIMEVQISQKKLKLITKIHSNVPQEIFSDQKRFKQIIFNLIGNAIKFTFQGYIKISLKFEGQYLKTSVKDTGIGIKEQDLTKLFKFFGKLTCSQSINKGGMGLGLSISKVIAQQLKGEIMVKSTVKTGSKFSFTILVDEFKRQEVQTNANRQFNQNSLFQEQATQSGMLNQMMRTNHQSMMDCPNDSFFKEEMETIDDIEYFSMPEKQIQKYQTVRQIDKMFLDENHSLFDNNYFSRNQPRVNILIVDDQPYNLFVLEELLLQIKNDLKIERAMNGEQAIEQIQNLNMFTSSYEEGNKFFDFIFLDINMPVLDGYQTMQELTRLESQGIVDLSRTKIIALSAITREQFNEEDRYKQFNFFDEVKRDAGGQGSKLNQFGVQITTESDNPYDDSESSGSRLQHYKDSHGRPSSHSRKNSLIKVNLSQLKKTPYYHKSSDHKQSLGGGKLSNRAGGGDMSVRFLTTGHQHSKNKDSKEFARRQSHNPNHSGSSNLLLNQQDFNGLVNPRRYSSRQASVGSSQDVNLLQPGLQNAHSTKNANANMLYTQQISKFFQNKLEKEVTSQNLKISVDVAQSNKLFSSILYNPIQPSLMQKQISYLSNNNPGTTRTIKPHLLKANDHHIQMKASTIKTPQEDQKPIINQKQIKSLKLRINQELDYEAKQVYFKYSRKPKLKPSMPIPAIYDQGCLTCGQQNVTVTYHGERHVCYKCRKYLQTPDGKPVMLITTPDQRIMAFFKKIKLNDEKRRYSYINVDHNDLRIFDRKCQATFAGEGELVVLLIDDDNKKENPESGRSTNHQQQI</sequence>
<dbReference type="EMBL" id="CCKQ01006246">
    <property type="protein sequence ID" value="CDW77541.1"/>
    <property type="molecule type" value="Genomic_DNA"/>
</dbReference>
<dbReference type="SMART" id="SM00387">
    <property type="entry name" value="HATPase_c"/>
    <property type="match status" value="1"/>
</dbReference>
<dbReference type="GO" id="GO:0000155">
    <property type="term" value="F:phosphorelay sensor kinase activity"/>
    <property type="evidence" value="ECO:0007669"/>
    <property type="project" value="InterPro"/>
</dbReference>
<dbReference type="InterPro" id="IPR003661">
    <property type="entry name" value="HisK_dim/P_dom"/>
</dbReference>
<dbReference type="InterPro" id="IPR001789">
    <property type="entry name" value="Sig_transdc_resp-reg_receiver"/>
</dbReference>
<keyword evidence="1 2" id="KW-0597">Phosphoprotein</keyword>
<keyword evidence="6" id="KW-0418">Kinase</keyword>
<dbReference type="CDD" id="cd00082">
    <property type="entry name" value="HisKA"/>
    <property type="match status" value="1"/>
</dbReference>
<dbReference type="Pfam" id="PF00512">
    <property type="entry name" value="HisKA"/>
    <property type="match status" value="1"/>
</dbReference>
<dbReference type="Gene3D" id="1.10.287.130">
    <property type="match status" value="1"/>
</dbReference>
<dbReference type="InterPro" id="IPR004358">
    <property type="entry name" value="Sig_transdc_His_kin-like_C"/>
</dbReference>
<dbReference type="Pfam" id="PF00072">
    <property type="entry name" value="Response_reg"/>
    <property type="match status" value="1"/>
</dbReference>
<evidence type="ECO:0000259" key="4">
    <source>
        <dbReference type="PROSITE" id="PS50109"/>
    </source>
</evidence>
<dbReference type="SUPFAM" id="SSF52172">
    <property type="entry name" value="CheY-like"/>
    <property type="match status" value="1"/>
</dbReference>
<keyword evidence="6" id="KW-0808">Transferase</keyword>
<accession>A0A078A6N2</accession>
<evidence type="ECO:0000259" key="5">
    <source>
        <dbReference type="PROSITE" id="PS50110"/>
    </source>
</evidence>
<dbReference type="SUPFAM" id="SSF47384">
    <property type="entry name" value="Homodimeric domain of signal transducing histidine kinase"/>
    <property type="match status" value="1"/>
</dbReference>
<gene>
    <name evidence="6" type="primary">Contig14309.g15244</name>
    <name evidence="6" type="ORF">STYLEM_6504</name>
</gene>
<evidence type="ECO:0000313" key="6">
    <source>
        <dbReference type="EMBL" id="CDW77541.1"/>
    </source>
</evidence>
<dbReference type="AlphaFoldDB" id="A0A078A6N2"/>
<dbReference type="InterPro" id="IPR050956">
    <property type="entry name" value="2C_system_His_kinase"/>
</dbReference>
<dbReference type="Proteomes" id="UP000039865">
    <property type="component" value="Unassembled WGS sequence"/>
</dbReference>
<evidence type="ECO:0000256" key="3">
    <source>
        <dbReference type="SAM" id="MobiDB-lite"/>
    </source>
</evidence>
<feature type="region of interest" description="Disordered" evidence="3">
    <location>
        <begin position="63"/>
        <end position="82"/>
    </location>
</feature>
<name>A0A078A6N2_STYLE</name>
<dbReference type="SMART" id="SM00448">
    <property type="entry name" value="REC"/>
    <property type="match status" value="1"/>
</dbReference>
<dbReference type="PANTHER" id="PTHR43719">
    <property type="entry name" value="TWO-COMPONENT HISTIDINE KINASE"/>
    <property type="match status" value="1"/>
</dbReference>
<dbReference type="PROSITE" id="PS50110">
    <property type="entry name" value="RESPONSE_REGULATORY"/>
    <property type="match status" value="1"/>
</dbReference>
<evidence type="ECO:0000256" key="2">
    <source>
        <dbReference type="PROSITE-ProRule" id="PRU00169"/>
    </source>
</evidence>
<dbReference type="PRINTS" id="PR00344">
    <property type="entry name" value="BCTRLSENSOR"/>
</dbReference>
<feature type="domain" description="Histidine kinase" evidence="4">
    <location>
        <begin position="155"/>
        <end position="371"/>
    </location>
</feature>
<dbReference type="Pfam" id="PF02518">
    <property type="entry name" value="HATPase_c"/>
    <property type="match status" value="1"/>
</dbReference>
<evidence type="ECO:0000313" key="7">
    <source>
        <dbReference type="Proteomes" id="UP000039865"/>
    </source>
</evidence>
<feature type="region of interest" description="Disordered" evidence="3">
    <location>
        <begin position="615"/>
        <end position="649"/>
    </location>
</feature>
<feature type="compositionally biased region" description="Basic and acidic residues" evidence="3">
    <location>
        <begin position="701"/>
        <end position="710"/>
    </location>
</feature>
<feature type="domain" description="Response regulatory" evidence="5">
    <location>
        <begin position="475"/>
        <end position="610"/>
    </location>
</feature>
<reference evidence="6 7" key="1">
    <citation type="submission" date="2014-06" db="EMBL/GenBank/DDBJ databases">
        <authorList>
            <person name="Swart Estienne"/>
        </authorList>
    </citation>
    <scope>NUCLEOTIDE SEQUENCE [LARGE SCALE GENOMIC DNA]</scope>
    <source>
        <strain evidence="6 7">130c</strain>
    </source>
</reference>
<dbReference type="InterPro" id="IPR005467">
    <property type="entry name" value="His_kinase_dom"/>
</dbReference>
<dbReference type="PANTHER" id="PTHR43719:SF28">
    <property type="entry name" value="PEROXIDE STRESS-ACTIVATED HISTIDINE KINASE MAK1-RELATED"/>
    <property type="match status" value="1"/>
</dbReference>
<feature type="compositionally biased region" description="Gly residues" evidence="3">
    <location>
        <begin position="674"/>
        <end position="687"/>
    </location>
</feature>
<dbReference type="InterPro" id="IPR036097">
    <property type="entry name" value="HisK_dim/P_sf"/>
</dbReference>